<evidence type="ECO:0000313" key="3">
    <source>
        <dbReference type="EMBL" id="MBK0384026.1"/>
    </source>
</evidence>
<dbReference type="RefSeq" id="WP_200587351.1">
    <property type="nucleotide sequence ID" value="NZ_JAEHFY010000020.1"/>
</dbReference>
<gene>
    <name evidence="3" type="ORF">I5M32_13740</name>
</gene>
<dbReference type="PANTHER" id="PTHR34477">
    <property type="entry name" value="UPF0213 PROTEIN YHBQ"/>
    <property type="match status" value="1"/>
</dbReference>
<dbReference type="PROSITE" id="PS50164">
    <property type="entry name" value="GIY_YIG"/>
    <property type="match status" value="1"/>
</dbReference>
<proteinExistence type="inferred from homology"/>
<dbReference type="EMBL" id="JAEHFY010000020">
    <property type="protein sequence ID" value="MBK0384026.1"/>
    <property type="molecule type" value="Genomic_DNA"/>
</dbReference>
<dbReference type="SUPFAM" id="SSF82771">
    <property type="entry name" value="GIY-YIG endonuclease"/>
    <property type="match status" value="1"/>
</dbReference>
<dbReference type="InterPro" id="IPR000305">
    <property type="entry name" value="GIY-YIG_endonuc"/>
</dbReference>
<comment type="caution">
    <text evidence="3">The sequence shown here is derived from an EMBL/GenBank/DDBJ whole genome shotgun (WGS) entry which is preliminary data.</text>
</comment>
<evidence type="ECO:0000259" key="2">
    <source>
        <dbReference type="PROSITE" id="PS50164"/>
    </source>
</evidence>
<dbReference type="Gene3D" id="3.40.1440.10">
    <property type="entry name" value="GIY-YIG endonuclease"/>
    <property type="match status" value="1"/>
</dbReference>
<protein>
    <submittedName>
        <fullName evidence="3">GIY-YIG nuclease family protein</fullName>
    </submittedName>
</protein>
<dbReference type="CDD" id="cd10448">
    <property type="entry name" value="GIY-YIG_unchar_3"/>
    <property type="match status" value="1"/>
</dbReference>
<dbReference type="PANTHER" id="PTHR34477:SF5">
    <property type="entry name" value="BSL5627 PROTEIN"/>
    <property type="match status" value="1"/>
</dbReference>
<organism evidence="3 4">
    <name type="scientific">Pedobacter segetis</name>
    <dbReference type="NCBI Taxonomy" id="2793069"/>
    <lineage>
        <taxon>Bacteria</taxon>
        <taxon>Pseudomonadati</taxon>
        <taxon>Bacteroidota</taxon>
        <taxon>Sphingobacteriia</taxon>
        <taxon>Sphingobacteriales</taxon>
        <taxon>Sphingobacteriaceae</taxon>
        <taxon>Pedobacter</taxon>
    </lineage>
</organism>
<dbReference type="InterPro" id="IPR050190">
    <property type="entry name" value="UPF0213_domain"/>
</dbReference>
<evidence type="ECO:0000313" key="4">
    <source>
        <dbReference type="Proteomes" id="UP000660024"/>
    </source>
</evidence>
<reference evidence="3 4" key="1">
    <citation type="submission" date="2020-12" db="EMBL/GenBank/DDBJ databases">
        <title>Bacterial novel species Pedobacter sp. SD-b isolated from soil.</title>
        <authorList>
            <person name="Jung H.-Y."/>
        </authorList>
    </citation>
    <scope>NUCLEOTIDE SEQUENCE [LARGE SCALE GENOMIC DNA]</scope>
    <source>
        <strain evidence="3 4">SD-b</strain>
    </source>
</reference>
<keyword evidence="4" id="KW-1185">Reference proteome</keyword>
<dbReference type="Proteomes" id="UP000660024">
    <property type="component" value="Unassembled WGS sequence"/>
</dbReference>
<dbReference type="InterPro" id="IPR035901">
    <property type="entry name" value="GIY-YIG_endonuc_sf"/>
</dbReference>
<evidence type="ECO:0000256" key="1">
    <source>
        <dbReference type="ARBA" id="ARBA00007435"/>
    </source>
</evidence>
<dbReference type="SMART" id="SM00465">
    <property type="entry name" value="GIYc"/>
    <property type="match status" value="1"/>
</dbReference>
<comment type="similarity">
    <text evidence="1">Belongs to the UPF0213 family.</text>
</comment>
<name>A0ABS1BNX2_9SPHI</name>
<feature type="domain" description="GIY-YIG" evidence="2">
    <location>
        <begin position="3"/>
        <end position="80"/>
    </location>
</feature>
<sequence>MKNGGYTYIVTNKYKNVFYIGVTSNLVGRIYEHKNGIGSKFTTKYRCTDLVYYEWFENISHAIEREKQLKNWHRDWKINLIKQENPLMVDLYDTL</sequence>
<dbReference type="Pfam" id="PF01541">
    <property type="entry name" value="GIY-YIG"/>
    <property type="match status" value="1"/>
</dbReference>
<accession>A0ABS1BNX2</accession>